<sequence>MSDLRSIAGRQYELLFGSDVIRDGVFLELSELADGVRDIMAEAFFYDELGYVVFNAYRLEIPYPLIMWLYDAVLKEGWPLDEYKS</sequence>
<comment type="caution">
    <text evidence="1">The sequence shown here is derived from an EMBL/GenBank/DDBJ whole genome shotgun (WGS) entry which is preliminary data.</text>
</comment>
<gene>
    <name evidence="1" type="ORF">NCG91_03385</name>
</gene>
<protein>
    <recommendedName>
        <fullName evidence="3">CdiI immunity protein domain-containing protein</fullName>
    </recommendedName>
</protein>
<evidence type="ECO:0000313" key="1">
    <source>
        <dbReference type="EMBL" id="MCM2564626.1"/>
    </source>
</evidence>
<name>A0ABT0WKN5_9BURK</name>
<dbReference type="RefSeq" id="WP_251348570.1">
    <property type="nucleotide sequence ID" value="NZ_JAMQGR010000001.1"/>
</dbReference>
<organism evidence="1 2">
    <name type="scientific">Janthinobacterium kumbetense</name>
    <dbReference type="NCBI Taxonomy" id="2950280"/>
    <lineage>
        <taxon>Bacteria</taxon>
        <taxon>Pseudomonadati</taxon>
        <taxon>Pseudomonadota</taxon>
        <taxon>Betaproteobacteria</taxon>
        <taxon>Burkholderiales</taxon>
        <taxon>Oxalobacteraceae</taxon>
        <taxon>Janthinobacterium</taxon>
    </lineage>
</organism>
<dbReference type="EMBL" id="JAMQGR010000001">
    <property type="protein sequence ID" value="MCM2564626.1"/>
    <property type="molecule type" value="Genomic_DNA"/>
</dbReference>
<dbReference type="Proteomes" id="UP001202243">
    <property type="component" value="Unassembled WGS sequence"/>
</dbReference>
<accession>A0ABT0WKN5</accession>
<proteinExistence type="predicted"/>
<reference evidence="1 2" key="1">
    <citation type="submission" date="2022-06" db="EMBL/GenBank/DDBJ databases">
        <title>Janthinobacterium kumbetensis sp. nov., isolated from spring water in Turkey.</title>
        <authorList>
            <person name="Inan Bektas K."/>
            <person name="Belduz A.A."/>
            <person name="Canakci S."/>
            <person name="Nalcaoglu A."/>
            <person name="Ceylan E."/>
            <person name="Kati H."/>
        </authorList>
    </citation>
    <scope>NUCLEOTIDE SEQUENCE [LARGE SCALE GENOMIC DNA]</scope>
    <source>
        <strain evidence="1 2">GK</strain>
    </source>
</reference>
<keyword evidence="2" id="KW-1185">Reference proteome</keyword>
<evidence type="ECO:0008006" key="3">
    <source>
        <dbReference type="Google" id="ProtNLM"/>
    </source>
</evidence>
<evidence type="ECO:0000313" key="2">
    <source>
        <dbReference type="Proteomes" id="UP001202243"/>
    </source>
</evidence>